<evidence type="ECO:0000313" key="7">
    <source>
        <dbReference type="Proteomes" id="UP000054844"/>
    </source>
</evidence>
<dbReference type="PROSITE" id="PS50931">
    <property type="entry name" value="HTH_LYSR"/>
    <property type="match status" value="1"/>
</dbReference>
<name>A0A1S8D1S6_9PROT</name>
<keyword evidence="4" id="KW-0804">Transcription</keyword>
<dbReference type="RefSeq" id="WP_058390153.1">
    <property type="nucleotide sequence ID" value="NZ_LLWF02000108.1"/>
</dbReference>
<evidence type="ECO:0000256" key="3">
    <source>
        <dbReference type="ARBA" id="ARBA00023125"/>
    </source>
</evidence>
<dbReference type="SUPFAM" id="SSF53850">
    <property type="entry name" value="Periplasmic binding protein-like II"/>
    <property type="match status" value="1"/>
</dbReference>
<comment type="similarity">
    <text evidence="1">Belongs to the LysR transcriptional regulatory family.</text>
</comment>
<dbReference type="InterPro" id="IPR036388">
    <property type="entry name" value="WH-like_DNA-bd_sf"/>
</dbReference>
<dbReference type="PANTHER" id="PTHR30419:SF30">
    <property type="entry name" value="LYSR FAMILY TRANSCRIPTIONAL REGULATOR"/>
    <property type="match status" value="1"/>
</dbReference>
<dbReference type="Proteomes" id="UP000054844">
    <property type="component" value="Unassembled WGS sequence"/>
</dbReference>
<dbReference type="FunFam" id="1.10.10.10:FF:000001">
    <property type="entry name" value="LysR family transcriptional regulator"/>
    <property type="match status" value="1"/>
</dbReference>
<reference evidence="6" key="1">
    <citation type="submission" date="2016-12" db="EMBL/GenBank/DDBJ databases">
        <title>Draft genome sequence of Roseomonas mucosa strain AU37, isolated from a peripheral intravenous catheter.</title>
        <authorList>
            <person name="Choudhury M.A."/>
            <person name="Sidjabat H.E."/>
            <person name="Wailan A.M."/>
            <person name="Zhang L."/>
            <person name="Marsh N.M."/>
            <person name="Rickard C.M."/>
            <person name="Davies M."/>
            <person name="Mcmillan D.J."/>
        </authorList>
    </citation>
    <scope>NUCLEOTIDE SEQUENCE [LARGE SCALE GENOMIC DNA]</scope>
    <source>
        <strain evidence="6">AU37</strain>
    </source>
</reference>
<evidence type="ECO:0000259" key="5">
    <source>
        <dbReference type="PROSITE" id="PS50931"/>
    </source>
</evidence>
<evidence type="ECO:0000256" key="1">
    <source>
        <dbReference type="ARBA" id="ARBA00009437"/>
    </source>
</evidence>
<dbReference type="Gene3D" id="1.10.10.10">
    <property type="entry name" value="Winged helix-like DNA-binding domain superfamily/Winged helix DNA-binding domain"/>
    <property type="match status" value="1"/>
</dbReference>
<dbReference type="PRINTS" id="PR00039">
    <property type="entry name" value="HTHLYSR"/>
</dbReference>
<dbReference type="Pfam" id="PF00126">
    <property type="entry name" value="HTH_1"/>
    <property type="match status" value="1"/>
</dbReference>
<evidence type="ECO:0000256" key="4">
    <source>
        <dbReference type="ARBA" id="ARBA00023163"/>
    </source>
</evidence>
<keyword evidence="2" id="KW-0805">Transcription regulation</keyword>
<comment type="caution">
    <text evidence="6">The sequence shown here is derived from an EMBL/GenBank/DDBJ whole genome shotgun (WGS) entry which is preliminary data.</text>
</comment>
<evidence type="ECO:0000313" key="6">
    <source>
        <dbReference type="EMBL" id="ONH81548.1"/>
    </source>
</evidence>
<evidence type="ECO:0000256" key="2">
    <source>
        <dbReference type="ARBA" id="ARBA00023015"/>
    </source>
</evidence>
<dbReference type="InterPro" id="IPR050950">
    <property type="entry name" value="HTH-type_LysR_regulators"/>
</dbReference>
<dbReference type="GO" id="GO:0003677">
    <property type="term" value="F:DNA binding"/>
    <property type="evidence" value="ECO:0007669"/>
    <property type="project" value="UniProtKB-KW"/>
</dbReference>
<dbReference type="AlphaFoldDB" id="A0A1S8D1S6"/>
<feature type="domain" description="HTH lysR-type" evidence="5">
    <location>
        <begin position="5"/>
        <end position="62"/>
    </location>
</feature>
<keyword evidence="7" id="KW-1185">Reference proteome</keyword>
<accession>A0A1S8D1S6</accession>
<sequence length="301" mass="32359">MRINLNLQQLSAFLQLARTGSFSEAARQLGVSQPALSRMVQQMEETVGARLFDRTTRSVALTPTGQDLRPIAERLVAEFDSSFSELGRFIEGRRGRVAVAALPSVAAVLLPPAIAQYRQGRADVEVAVLDGLSGSVLDAVTEGRADIGLTIRPSPRTTLSYRPLVSDEFGLVCRPDDALAGDGSPLPWSAFEGRPFVAMAPESSVRQMTDAAFLQAGLAIPPLYGCAFLGTTGHLVASGLGITALPRLTMPLLGRLDLVWRRLEHPVMRRQIGVVTQSRRSLAPAALAFLAVLEQQARIHG</sequence>
<dbReference type="Pfam" id="PF03466">
    <property type="entry name" value="LysR_substrate"/>
    <property type="match status" value="1"/>
</dbReference>
<dbReference type="InterPro" id="IPR036390">
    <property type="entry name" value="WH_DNA-bd_sf"/>
</dbReference>
<dbReference type="PANTHER" id="PTHR30419">
    <property type="entry name" value="HTH-TYPE TRANSCRIPTIONAL REGULATOR YBHD"/>
    <property type="match status" value="1"/>
</dbReference>
<dbReference type="STRING" id="207340.APZ41_019260"/>
<dbReference type="GO" id="GO:0003700">
    <property type="term" value="F:DNA-binding transcription factor activity"/>
    <property type="evidence" value="ECO:0007669"/>
    <property type="project" value="InterPro"/>
</dbReference>
<dbReference type="EMBL" id="LLWF02000108">
    <property type="protein sequence ID" value="ONH81548.1"/>
    <property type="molecule type" value="Genomic_DNA"/>
</dbReference>
<protein>
    <recommendedName>
        <fullName evidence="5">HTH lysR-type domain-containing protein</fullName>
    </recommendedName>
</protein>
<dbReference type="OrthoDB" id="7282659at2"/>
<dbReference type="SUPFAM" id="SSF46785">
    <property type="entry name" value="Winged helix' DNA-binding domain"/>
    <property type="match status" value="1"/>
</dbReference>
<dbReference type="GO" id="GO:0005829">
    <property type="term" value="C:cytosol"/>
    <property type="evidence" value="ECO:0007669"/>
    <property type="project" value="TreeGrafter"/>
</dbReference>
<organism evidence="6 7">
    <name type="scientific">Roseomonas mucosa</name>
    <dbReference type="NCBI Taxonomy" id="207340"/>
    <lineage>
        <taxon>Bacteria</taxon>
        <taxon>Pseudomonadati</taxon>
        <taxon>Pseudomonadota</taxon>
        <taxon>Alphaproteobacteria</taxon>
        <taxon>Acetobacterales</taxon>
        <taxon>Roseomonadaceae</taxon>
        <taxon>Roseomonas</taxon>
    </lineage>
</organism>
<dbReference type="CDD" id="cd08440">
    <property type="entry name" value="PBP2_LTTR_like_4"/>
    <property type="match status" value="1"/>
</dbReference>
<gene>
    <name evidence="6" type="ORF">APZ41_019260</name>
</gene>
<dbReference type="InterPro" id="IPR000847">
    <property type="entry name" value="LysR_HTH_N"/>
</dbReference>
<keyword evidence="3" id="KW-0238">DNA-binding</keyword>
<proteinExistence type="inferred from homology"/>
<dbReference type="Gene3D" id="3.40.190.290">
    <property type="match status" value="1"/>
</dbReference>
<dbReference type="InterPro" id="IPR005119">
    <property type="entry name" value="LysR_subst-bd"/>
</dbReference>